<dbReference type="AlphaFoldDB" id="A0AAQ3WD05"/>
<dbReference type="PROSITE" id="PS51755">
    <property type="entry name" value="OMPR_PHOB"/>
    <property type="match status" value="1"/>
</dbReference>
<dbReference type="SMART" id="SM00862">
    <property type="entry name" value="Trans_reg_C"/>
    <property type="match status" value="1"/>
</dbReference>
<evidence type="ECO:0000256" key="1">
    <source>
        <dbReference type="ARBA" id="ARBA00023015"/>
    </source>
</evidence>
<gene>
    <name evidence="6" type="ORF">A5821_002139</name>
</gene>
<dbReference type="GO" id="GO:0000160">
    <property type="term" value="P:phosphorelay signal transduction system"/>
    <property type="evidence" value="ECO:0007669"/>
    <property type="project" value="InterPro"/>
</dbReference>
<dbReference type="GO" id="GO:0006355">
    <property type="term" value="P:regulation of DNA-templated transcription"/>
    <property type="evidence" value="ECO:0007669"/>
    <property type="project" value="InterPro"/>
</dbReference>
<keyword evidence="1" id="KW-0805">Transcription regulation</keyword>
<feature type="domain" description="OmpR/PhoB-type" evidence="5">
    <location>
        <begin position="132"/>
        <end position="237"/>
    </location>
</feature>
<reference evidence="6" key="1">
    <citation type="submission" date="2017-05" db="EMBL/GenBank/DDBJ databases">
        <authorList>
            <consortium name="The Broad Institute Genomics Platform"/>
            <consortium name="The Broad Institute Genomic Center for Infectious Diseases"/>
            <person name="Earl A."/>
            <person name="Manson A."/>
            <person name="Schwartman J."/>
            <person name="Gilmore M."/>
            <person name="Abouelleil A."/>
            <person name="Cao P."/>
            <person name="Chapman S."/>
            <person name="Cusick C."/>
            <person name="Shea T."/>
            <person name="Young S."/>
            <person name="Neafsey D."/>
            <person name="Nusbaum C."/>
            <person name="Birren B."/>
        </authorList>
    </citation>
    <scope>NUCLEOTIDE SEQUENCE</scope>
    <source>
        <strain evidence="6">7F3_DIV0205</strain>
    </source>
</reference>
<protein>
    <submittedName>
        <fullName evidence="6">Two-component system, OmpR family, response regulator VicR</fullName>
    </submittedName>
</protein>
<dbReference type="InterPro" id="IPR036388">
    <property type="entry name" value="WH-like_DNA-bd_sf"/>
</dbReference>
<dbReference type="InterPro" id="IPR016032">
    <property type="entry name" value="Sig_transdc_resp-reg_C-effctor"/>
</dbReference>
<evidence type="ECO:0000256" key="2">
    <source>
        <dbReference type="ARBA" id="ARBA00023125"/>
    </source>
</evidence>
<dbReference type="Gene3D" id="1.10.10.10">
    <property type="entry name" value="Winged helix-like DNA-binding domain superfamily/Winged helix DNA-binding domain"/>
    <property type="match status" value="1"/>
</dbReference>
<dbReference type="Pfam" id="PF00486">
    <property type="entry name" value="Trans_reg_C"/>
    <property type="match status" value="1"/>
</dbReference>
<evidence type="ECO:0000313" key="7">
    <source>
        <dbReference type="Proteomes" id="UP000194948"/>
    </source>
</evidence>
<sequence length="239" mass="27562">MYSIGIVHTRESNDDTYANQLSKITYRLYSLSREDVLNEASKMDALIIEDSSSSGLKHTCELILELRRRYEMLIWVVSKNLTKTSKIVYLQLGADGVVDAEHEQEESILQFSNILNRINREKGTVFPKEPYEKGTCSSELELNPTNLSVILEGKTEISLTRLEFQTISFLLANVGIAVTYEEIYENVWKDDFNSNRDGNKQYRVSNLVFHLRKKIEENPNQPKYIKTVRSKGYMVSTVM</sequence>
<dbReference type="InterPro" id="IPR001867">
    <property type="entry name" value="OmpR/PhoB-type_DNA-bd"/>
</dbReference>
<dbReference type="CDD" id="cd00383">
    <property type="entry name" value="trans_reg_C"/>
    <property type="match status" value="1"/>
</dbReference>
<accession>A0AAQ3WD05</accession>
<dbReference type="SUPFAM" id="SSF46894">
    <property type="entry name" value="C-terminal effector domain of the bipartite response regulators"/>
    <property type="match status" value="1"/>
</dbReference>
<proteinExistence type="predicted"/>
<evidence type="ECO:0000259" key="5">
    <source>
        <dbReference type="PROSITE" id="PS51755"/>
    </source>
</evidence>
<organism evidence="6 7">
    <name type="scientific">Candidatus Enterococcus palustris</name>
    <dbReference type="NCBI Taxonomy" id="1834189"/>
    <lineage>
        <taxon>Bacteria</taxon>
        <taxon>Bacillati</taxon>
        <taxon>Bacillota</taxon>
        <taxon>Bacilli</taxon>
        <taxon>Lactobacillales</taxon>
        <taxon>Enterococcaceae</taxon>
        <taxon>Enterococcus</taxon>
    </lineage>
</organism>
<dbReference type="RefSeq" id="WP_086314557.1">
    <property type="nucleotide sequence ID" value="NZ_CP147244.1"/>
</dbReference>
<evidence type="ECO:0000256" key="3">
    <source>
        <dbReference type="ARBA" id="ARBA00023163"/>
    </source>
</evidence>
<keyword evidence="3" id="KW-0804">Transcription</keyword>
<keyword evidence="2 4" id="KW-0238">DNA-binding</keyword>
<keyword evidence="7" id="KW-1185">Reference proteome</keyword>
<dbReference type="GO" id="GO:0003677">
    <property type="term" value="F:DNA binding"/>
    <property type="evidence" value="ECO:0007669"/>
    <property type="project" value="UniProtKB-UniRule"/>
</dbReference>
<evidence type="ECO:0000256" key="4">
    <source>
        <dbReference type="PROSITE-ProRule" id="PRU01091"/>
    </source>
</evidence>
<feature type="DNA-binding region" description="OmpR/PhoB-type" evidence="4">
    <location>
        <begin position="132"/>
        <end position="237"/>
    </location>
</feature>
<dbReference type="EMBL" id="CP147244">
    <property type="protein sequence ID" value="WYK01013.1"/>
    <property type="molecule type" value="Genomic_DNA"/>
</dbReference>
<name>A0AAQ3WD05_9ENTE</name>
<dbReference type="Proteomes" id="UP000194948">
    <property type="component" value="Chromosome"/>
</dbReference>
<reference evidence="6" key="2">
    <citation type="submission" date="2024-03" db="EMBL/GenBank/DDBJ databases">
        <title>The Genome Sequence of Enterococcus sp. DIV0205d.</title>
        <authorList>
            <consortium name="The Broad Institute Genomics Platform"/>
            <consortium name="The Broad Institute Microbial Omics Core"/>
            <consortium name="The Broad Institute Genomic Center for Infectious Diseases"/>
            <person name="Earl A."/>
            <person name="Manson A."/>
            <person name="Gilmore M."/>
            <person name="Schwartman J."/>
            <person name="Shea T."/>
            <person name="Abouelleil A."/>
            <person name="Cao P."/>
            <person name="Chapman S."/>
            <person name="Cusick C."/>
            <person name="Young S."/>
            <person name="Neafsey D."/>
            <person name="Nusbaum C."/>
            <person name="Birren B."/>
        </authorList>
    </citation>
    <scope>NUCLEOTIDE SEQUENCE</scope>
    <source>
        <strain evidence="6">7F3_DIV0205</strain>
    </source>
</reference>
<evidence type="ECO:0000313" key="6">
    <source>
        <dbReference type="EMBL" id="WYK01013.1"/>
    </source>
</evidence>